<dbReference type="AlphaFoldDB" id="E4U0F8"/>
<keyword evidence="2" id="KW-1185">Reference proteome</keyword>
<dbReference type="STRING" id="709032.Sulku_0589"/>
<proteinExistence type="predicted"/>
<evidence type="ECO:0000313" key="1">
    <source>
        <dbReference type="EMBL" id="ADR33255.1"/>
    </source>
</evidence>
<accession>E4U0F8</accession>
<name>E4U0F8_SULKY</name>
<protein>
    <submittedName>
        <fullName evidence="1">Uncharacterized protein</fullName>
    </submittedName>
</protein>
<dbReference type="Proteomes" id="UP000008721">
    <property type="component" value="Chromosome"/>
</dbReference>
<dbReference type="eggNOG" id="ENOG502ZCDP">
    <property type="taxonomic scope" value="Bacteria"/>
</dbReference>
<dbReference type="EMBL" id="CP002355">
    <property type="protein sequence ID" value="ADR33255.1"/>
    <property type="molecule type" value="Genomic_DNA"/>
</dbReference>
<sequence length="273" mass="31291">MGVLIKKSMLDKMGEVIAMLPSSDIKETIDKTIKSKADKFAIIEALFQKICAKKYSDETMSFFLNGWKMTHLKMLPIYGVSCRLNILGMECSDEKKKLSYLESSAFNAQTSHEDLGIGFDAISHGRLYDEFAFSLTKSDEWKLSKYDIQKANNFSQWVYRGMLLKSIPYALCINMISEFYNHAEYAYAYETFKYSMSSFYGIEGKALEDAIRYIDVHNEYETEIHHFMAVIHAIEKYEEASGEKVDTSTMAEVIVTYVDSITEALEAIAQKFD</sequence>
<gene>
    <name evidence="1" type="ordered locus">Sulku_0589</name>
</gene>
<organism evidence="1 2">
    <name type="scientific">Sulfuricurvum kujiense (strain ATCC BAA-921 / DSM 16994 / JCM 11577 / YK-1)</name>
    <dbReference type="NCBI Taxonomy" id="709032"/>
    <lineage>
        <taxon>Bacteria</taxon>
        <taxon>Pseudomonadati</taxon>
        <taxon>Campylobacterota</taxon>
        <taxon>Epsilonproteobacteria</taxon>
        <taxon>Campylobacterales</taxon>
        <taxon>Sulfurimonadaceae</taxon>
        <taxon>Sulfuricurvum</taxon>
    </lineage>
</organism>
<dbReference type="KEGG" id="sku:Sulku_0589"/>
<reference evidence="1 2" key="1">
    <citation type="journal article" date="2012" name="Stand. Genomic Sci.">
        <title>Complete genome sequence of the sulfur compounds oxidizing chemolithoautotroph Sulfuricurvum kujiense type strain (YK-1(T)).</title>
        <authorList>
            <person name="Han C."/>
            <person name="Kotsyurbenko O."/>
            <person name="Chertkov O."/>
            <person name="Held B."/>
            <person name="Lapidus A."/>
            <person name="Nolan M."/>
            <person name="Lucas S."/>
            <person name="Hammon N."/>
            <person name="Deshpande S."/>
            <person name="Cheng J.F."/>
            <person name="Tapia R."/>
            <person name="Goodwin L.A."/>
            <person name="Pitluck S."/>
            <person name="Liolios K."/>
            <person name="Pagani I."/>
            <person name="Ivanova N."/>
            <person name="Mavromatis K."/>
            <person name="Mikhailova N."/>
            <person name="Pati A."/>
            <person name="Chen A."/>
            <person name="Palaniappan K."/>
            <person name="Land M."/>
            <person name="Hauser L."/>
            <person name="Chang Y.J."/>
            <person name="Jeffries C.D."/>
            <person name="Brambilla E.M."/>
            <person name="Rohde M."/>
            <person name="Spring S."/>
            <person name="Sikorski J."/>
            <person name="Goker M."/>
            <person name="Woyke T."/>
            <person name="Bristow J."/>
            <person name="Eisen J.A."/>
            <person name="Markowitz V."/>
            <person name="Hugenholtz P."/>
            <person name="Kyrpides N.C."/>
            <person name="Klenk H.P."/>
            <person name="Detter J.C."/>
        </authorList>
    </citation>
    <scope>NUCLEOTIDE SEQUENCE [LARGE SCALE GENOMIC DNA]</scope>
    <source>
        <strain evidence="2">ATCC BAA-921 / DSM 16994 / JCM 11577 / YK-1</strain>
    </source>
</reference>
<dbReference type="RefSeq" id="WP_013459452.1">
    <property type="nucleotide sequence ID" value="NC_014762.1"/>
</dbReference>
<dbReference type="OrthoDB" id="741428at2"/>
<evidence type="ECO:0000313" key="2">
    <source>
        <dbReference type="Proteomes" id="UP000008721"/>
    </source>
</evidence>
<dbReference type="HOGENOM" id="CLU_1019140_0_0_7"/>